<dbReference type="EMBL" id="MNAD01001578">
    <property type="protein sequence ID" value="OJT03899.1"/>
    <property type="molecule type" value="Genomic_DNA"/>
</dbReference>
<gene>
    <name evidence="2" type="ORF">TRAPUB_5400</name>
    <name evidence="4" type="ORF">TRAPUB_8960</name>
    <name evidence="3" type="ORF">TRAPUB_8965</name>
</gene>
<dbReference type="OMA" id="ENDAQFG"/>
<feature type="compositionally biased region" description="Low complexity" evidence="1">
    <location>
        <begin position="45"/>
        <end position="63"/>
    </location>
</feature>
<organism evidence="2 5">
    <name type="scientific">Trametes pubescens</name>
    <name type="common">White-rot fungus</name>
    <dbReference type="NCBI Taxonomy" id="154538"/>
    <lineage>
        <taxon>Eukaryota</taxon>
        <taxon>Fungi</taxon>
        <taxon>Dikarya</taxon>
        <taxon>Basidiomycota</taxon>
        <taxon>Agaricomycotina</taxon>
        <taxon>Agaricomycetes</taxon>
        <taxon>Polyporales</taxon>
        <taxon>Polyporaceae</taxon>
        <taxon>Trametes</taxon>
    </lineage>
</organism>
<dbReference type="EMBL" id="MNAD01000283">
    <property type="protein sequence ID" value="OJT14483.1"/>
    <property type="molecule type" value="Genomic_DNA"/>
</dbReference>
<dbReference type="EMBL" id="MNAD01000282">
    <property type="protein sequence ID" value="OJT14487.1"/>
    <property type="molecule type" value="Genomic_DNA"/>
</dbReference>
<comment type="caution">
    <text evidence="2">The sequence shown here is derived from an EMBL/GenBank/DDBJ whole genome shotgun (WGS) entry which is preliminary data.</text>
</comment>
<keyword evidence="5" id="KW-1185">Reference proteome</keyword>
<feature type="compositionally biased region" description="Polar residues" evidence="1">
    <location>
        <begin position="34"/>
        <end position="44"/>
    </location>
</feature>
<dbReference type="AlphaFoldDB" id="A0A1M2V8L7"/>
<feature type="region of interest" description="Disordered" evidence="1">
    <location>
        <begin position="1"/>
        <end position="65"/>
    </location>
</feature>
<reference evidence="2 5" key="1">
    <citation type="submission" date="2016-10" db="EMBL/GenBank/DDBJ databases">
        <title>Genome sequence of the basidiomycete white-rot fungus Trametes pubescens.</title>
        <authorList>
            <person name="Makela M.R."/>
            <person name="Granchi Z."/>
            <person name="Peng M."/>
            <person name="De Vries R.P."/>
            <person name="Grigoriev I."/>
            <person name="Riley R."/>
            <person name="Hilden K."/>
        </authorList>
    </citation>
    <scope>NUCLEOTIDE SEQUENCE [LARGE SCALE GENOMIC DNA]</scope>
    <source>
        <strain evidence="2 5">FBCC735</strain>
    </source>
</reference>
<evidence type="ECO:0000313" key="2">
    <source>
        <dbReference type="EMBL" id="OJT03899.1"/>
    </source>
</evidence>
<name>A0A1M2V8L7_TRAPU</name>
<sequence length="282" mass="31798">MSSVIVKKAASSKTGKRHQPYDSSKRSKVHSKHPTPSNHSSYANKTPTTKSTPPARSTRPTRPLHTIRELAEKTIRKHYPYFTPRNDWEVLYLSDVPYSGSEAGLYEQLDNHLALDVQETGSYEEVIERATKDLDEPLDMTGLKPNPGDPNVFVQPLPGSKYSIRLFPGNAANMDYCLDFVLTSTGEPVNSPFKFELLCLPNPNAPIGSAPIIRMCPLEHSFGIPQHKIEPGEEKFLLHDGQHCLLRRPGQRDVRFTVPIRRRPEPEAPANTDVLYFPQYID</sequence>
<proteinExistence type="predicted"/>
<evidence type="ECO:0000256" key="1">
    <source>
        <dbReference type="SAM" id="MobiDB-lite"/>
    </source>
</evidence>
<evidence type="ECO:0000313" key="3">
    <source>
        <dbReference type="EMBL" id="OJT14483.1"/>
    </source>
</evidence>
<feature type="compositionally biased region" description="Low complexity" evidence="1">
    <location>
        <begin position="1"/>
        <end position="13"/>
    </location>
</feature>
<evidence type="ECO:0000313" key="5">
    <source>
        <dbReference type="Proteomes" id="UP000184267"/>
    </source>
</evidence>
<evidence type="ECO:0000313" key="4">
    <source>
        <dbReference type="EMBL" id="OJT14487.1"/>
    </source>
</evidence>
<protein>
    <submittedName>
        <fullName evidence="2">Uncharacterized protein</fullName>
    </submittedName>
</protein>
<dbReference type="Proteomes" id="UP000184267">
    <property type="component" value="Unassembled WGS sequence"/>
</dbReference>
<dbReference type="OrthoDB" id="2628807at2759"/>
<accession>A0A1M2V8L7</accession>